<organism evidence="2 3">
    <name type="scientific">Aliiglaciecola lipolytica E3</name>
    <dbReference type="NCBI Taxonomy" id="1127673"/>
    <lineage>
        <taxon>Bacteria</taxon>
        <taxon>Pseudomonadati</taxon>
        <taxon>Pseudomonadota</taxon>
        <taxon>Gammaproteobacteria</taxon>
        <taxon>Alteromonadales</taxon>
        <taxon>Alteromonadaceae</taxon>
        <taxon>Aliiglaciecola</taxon>
    </lineage>
</organism>
<accession>K6Y848</accession>
<gene>
    <name evidence="2" type="ORF">GLIP_0148</name>
</gene>
<dbReference type="Proteomes" id="UP000006334">
    <property type="component" value="Unassembled WGS sequence"/>
</dbReference>
<feature type="chain" id="PRO_5003897187" evidence="1">
    <location>
        <begin position="21"/>
        <end position="388"/>
    </location>
</feature>
<keyword evidence="1" id="KW-0732">Signal</keyword>
<evidence type="ECO:0000313" key="2">
    <source>
        <dbReference type="EMBL" id="GAC12803.1"/>
    </source>
</evidence>
<dbReference type="EMBL" id="BAEN01000004">
    <property type="protein sequence ID" value="GAC12803.1"/>
    <property type="molecule type" value="Genomic_DNA"/>
</dbReference>
<name>K6Y848_9ALTE</name>
<reference evidence="2 3" key="1">
    <citation type="journal article" date="2017" name="Antonie Van Leeuwenhoek">
        <title>Rhizobium rhizosphaerae sp. nov., a novel species isolated from rice rhizosphere.</title>
        <authorList>
            <person name="Zhao J.J."/>
            <person name="Zhang J."/>
            <person name="Zhang R.J."/>
            <person name="Zhang C.W."/>
            <person name="Yin H.Q."/>
            <person name="Zhang X.X."/>
        </authorList>
    </citation>
    <scope>NUCLEOTIDE SEQUENCE [LARGE SCALE GENOMIC DNA]</scope>
    <source>
        <strain evidence="2 3">E3</strain>
    </source>
</reference>
<dbReference type="RefSeq" id="WP_008842623.1">
    <property type="nucleotide sequence ID" value="NZ_BAEN01000004.1"/>
</dbReference>
<dbReference type="PROSITE" id="PS51257">
    <property type="entry name" value="PROKAR_LIPOPROTEIN"/>
    <property type="match status" value="1"/>
</dbReference>
<keyword evidence="3" id="KW-1185">Reference proteome</keyword>
<dbReference type="AlphaFoldDB" id="K6Y848"/>
<evidence type="ECO:0000313" key="3">
    <source>
        <dbReference type="Proteomes" id="UP000006334"/>
    </source>
</evidence>
<proteinExistence type="predicted"/>
<evidence type="ECO:0000256" key="1">
    <source>
        <dbReference type="SAM" id="SignalP"/>
    </source>
</evidence>
<feature type="signal peptide" evidence="1">
    <location>
        <begin position="1"/>
        <end position="20"/>
    </location>
</feature>
<sequence length="388" mass="42990">MKRKSISCLSVFILLLTLLASCSTKKGVNQVSIDSSLGRSFSHCEQTFLTLNSSGLALDNAHIVWSIESDSENIDARINGTGQEASFAAMPGSYTISAEVADSELSTSIQVIVEMGDCLGQPFTYNRNATETEVQSLIQRDDSGNLILALSIDYLTVPDMYEQQVDEFQKRLLKAISSGFTIQKIGQQKPIETRIVIGRYNLFGQQLPWVSQWEFSLLPIDELEDGAYIVNLDLAPAIAENLLPEAHSTGLFDTPITETIYLGKSYIATNTFTRCALDDDGVNRCVFGISLSNEMPNFEYNNAMNFITMVFSGNPQQCTPITSPHRNAMSSIMLQCDMPSWGTTVEMRISQNIITDLSGSFSNRFVFNHNFATFNNIGTSVKPVWTNY</sequence>
<comment type="caution">
    <text evidence="2">The sequence shown here is derived from an EMBL/GenBank/DDBJ whole genome shotgun (WGS) entry which is preliminary data.</text>
</comment>
<protein>
    <submittedName>
        <fullName evidence="2">Uncharacterized protein</fullName>
    </submittedName>
</protein>